<feature type="domain" description="Myb/SANT-like" evidence="2">
    <location>
        <begin position="80"/>
        <end position="180"/>
    </location>
</feature>
<feature type="compositionally biased region" description="Acidic residues" evidence="1">
    <location>
        <begin position="198"/>
        <end position="210"/>
    </location>
</feature>
<feature type="compositionally biased region" description="Basic and acidic residues" evidence="1">
    <location>
        <begin position="187"/>
        <end position="197"/>
    </location>
</feature>
<sequence length="223" mass="25550">MCRETYGGWLPVNNAISLNQNPELLGSLPGSIDKKKNISGCSLLVNTSKFLFLNMLNAPFLHSLMNGFTKRSWSGKNKRKWKKEEDYALIEVLNDHMNSGTSFKADNRFKSGLLNTVVEKLRAKLPKSNVKSQHVHSRLRHFKGVYNIVHDKVVGSCISKFGWDPETKQVVADKEVWKAYVKNHRKVNDWGDTQEPKEIEDEVNEEEENEESRKKDEPESSST</sequence>
<evidence type="ECO:0000313" key="3">
    <source>
        <dbReference type="EMBL" id="KAJ8444898.1"/>
    </source>
</evidence>
<evidence type="ECO:0000313" key="4">
    <source>
        <dbReference type="Proteomes" id="UP001153076"/>
    </source>
</evidence>
<dbReference type="Pfam" id="PF12776">
    <property type="entry name" value="Myb_DNA-bind_3"/>
    <property type="match status" value="1"/>
</dbReference>
<feature type="region of interest" description="Disordered" evidence="1">
    <location>
        <begin position="187"/>
        <end position="223"/>
    </location>
</feature>
<evidence type="ECO:0000259" key="2">
    <source>
        <dbReference type="Pfam" id="PF12776"/>
    </source>
</evidence>
<proteinExistence type="predicted"/>
<keyword evidence="4" id="KW-1185">Reference proteome</keyword>
<feature type="compositionally biased region" description="Basic and acidic residues" evidence="1">
    <location>
        <begin position="211"/>
        <end position="223"/>
    </location>
</feature>
<reference evidence="3" key="1">
    <citation type="submission" date="2022-04" db="EMBL/GenBank/DDBJ databases">
        <title>Carnegiea gigantea Genome sequencing and assembly v2.</title>
        <authorList>
            <person name="Copetti D."/>
            <person name="Sanderson M.J."/>
            <person name="Burquez A."/>
            <person name="Wojciechowski M.F."/>
        </authorList>
    </citation>
    <scope>NUCLEOTIDE SEQUENCE</scope>
    <source>
        <strain evidence="3">SGP5-SGP5p</strain>
        <tissue evidence="3">Aerial part</tissue>
    </source>
</reference>
<dbReference type="Proteomes" id="UP001153076">
    <property type="component" value="Unassembled WGS sequence"/>
</dbReference>
<dbReference type="EMBL" id="JAKOGI010000083">
    <property type="protein sequence ID" value="KAJ8444898.1"/>
    <property type="molecule type" value="Genomic_DNA"/>
</dbReference>
<comment type="caution">
    <text evidence="3">The sequence shown here is derived from an EMBL/GenBank/DDBJ whole genome shotgun (WGS) entry which is preliminary data.</text>
</comment>
<dbReference type="OrthoDB" id="618098at2759"/>
<dbReference type="PANTHER" id="PTHR46250">
    <property type="entry name" value="MYB/SANT-LIKE DNA-BINDING DOMAIN PROTEIN-RELATED"/>
    <property type="match status" value="1"/>
</dbReference>
<dbReference type="InterPro" id="IPR024752">
    <property type="entry name" value="Myb/SANT-like_dom"/>
</dbReference>
<evidence type="ECO:0000256" key="1">
    <source>
        <dbReference type="SAM" id="MobiDB-lite"/>
    </source>
</evidence>
<accession>A0A9Q1QJG0</accession>
<organism evidence="3 4">
    <name type="scientific">Carnegiea gigantea</name>
    <dbReference type="NCBI Taxonomy" id="171969"/>
    <lineage>
        <taxon>Eukaryota</taxon>
        <taxon>Viridiplantae</taxon>
        <taxon>Streptophyta</taxon>
        <taxon>Embryophyta</taxon>
        <taxon>Tracheophyta</taxon>
        <taxon>Spermatophyta</taxon>
        <taxon>Magnoliopsida</taxon>
        <taxon>eudicotyledons</taxon>
        <taxon>Gunneridae</taxon>
        <taxon>Pentapetalae</taxon>
        <taxon>Caryophyllales</taxon>
        <taxon>Cactineae</taxon>
        <taxon>Cactaceae</taxon>
        <taxon>Cactoideae</taxon>
        <taxon>Echinocereeae</taxon>
        <taxon>Carnegiea</taxon>
    </lineage>
</organism>
<gene>
    <name evidence="3" type="ORF">Cgig2_015244</name>
</gene>
<name>A0A9Q1QJG0_9CARY</name>
<protein>
    <recommendedName>
        <fullName evidence="2">Myb/SANT-like domain-containing protein</fullName>
    </recommendedName>
</protein>
<dbReference type="PANTHER" id="PTHR46250:SF17">
    <property type="entry name" value="MYB_SANT-LIKE DOMAIN-CONTAINING PROTEIN"/>
    <property type="match status" value="1"/>
</dbReference>
<dbReference type="AlphaFoldDB" id="A0A9Q1QJG0"/>